<feature type="chain" id="PRO_5034491063" evidence="1">
    <location>
        <begin position="18"/>
        <end position="200"/>
    </location>
</feature>
<evidence type="ECO:0000313" key="3">
    <source>
        <dbReference type="Proteomes" id="UP000663840"/>
    </source>
</evidence>
<sequence length="200" mass="22275">MLGLGTIFLGLVAVTKAAPSCPEELPLSCSESSKVLDSCCAFSPGLLELLRVWNKERQQWIIQEIRTLSCDNVTHYSNCGSSYPPEEILRLVEGYARHIEPMTSVTRKLGWGGVSLEASDDEVAAMWARQWEQTGSCISTFETKCFDKNMPPGEEEAWNDPGPALFVRTMHALQRNLMRVNPPGLNEASITPFSLFNTYN</sequence>
<dbReference type="InterPro" id="IPR036430">
    <property type="entry name" value="RNase_T2-like_sf"/>
</dbReference>
<keyword evidence="1" id="KW-0732">Signal</keyword>
<protein>
    <submittedName>
        <fullName evidence="2">Uncharacterized protein</fullName>
    </submittedName>
</protein>
<name>A0A8H3AEE7_9AGAM</name>
<evidence type="ECO:0000256" key="1">
    <source>
        <dbReference type="SAM" id="SignalP"/>
    </source>
</evidence>
<dbReference type="GO" id="GO:0033897">
    <property type="term" value="F:ribonuclease T2 activity"/>
    <property type="evidence" value="ECO:0007669"/>
    <property type="project" value="InterPro"/>
</dbReference>
<evidence type="ECO:0000313" key="2">
    <source>
        <dbReference type="EMBL" id="CAE6413924.1"/>
    </source>
</evidence>
<reference evidence="2" key="1">
    <citation type="submission" date="2021-01" db="EMBL/GenBank/DDBJ databases">
        <authorList>
            <person name="Kaushik A."/>
        </authorList>
    </citation>
    <scope>NUCLEOTIDE SEQUENCE</scope>
    <source>
        <strain evidence="2">AG1-1A</strain>
    </source>
</reference>
<proteinExistence type="predicted"/>
<comment type="caution">
    <text evidence="2">The sequence shown here is derived from an EMBL/GenBank/DDBJ whole genome shotgun (WGS) entry which is preliminary data.</text>
</comment>
<dbReference type="AlphaFoldDB" id="A0A8H3AEE7"/>
<organism evidence="2 3">
    <name type="scientific">Rhizoctonia solani</name>
    <dbReference type="NCBI Taxonomy" id="456999"/>
    <lineage>
        <taxon>Eukaryota</taxon>
        <taxon>Fungi</taxon>
        <taxon>Dikarya</taxon>
        <taxon>Basidiomycota</taxon>
        <taxon>Agaricomycotina</taxon>
        <taxon>Agaricomycetes</taxon>
        <taxon>Cantharellales</taxon>
        <taxon>Ceratobasidiaceae</taxon>
        <taxon>Rhizoctonia</taxon>
    </lineage>
</organism>
<dbReference type="EMBL" id="CAJMWR010001077">
    <property type="protein sequence ID" value="CAE6413924.1"/>
    <property type="molecule type" value="Genomic_DNA"/>
</dbReference>
<dbReference type="Proteomes" id="UP000663840">
    <property type="component" value="Unassembled WGS sequence"/>
</dbReference>
<gene>
    <name evidence="2" type="ORF">RDB_LOCUS47288</name>
</gene>
<feature type="signal peptide" evidence="1">
    <location>
        <begin position="1"/>
        <end position="17"/>
    </location>
</feature>
<accession>A0A8H3AEE7</accession>
<dbReference type="GO" id="GO:0003723">
    <property type="term" value="F:RNA binding"/>
    <property type="evidence" value="ECO:0007669"/>
    <property type="project" value="InterPro"/>
</dbReference>
<dbReference type="Gene3D" id="3.90.730.10">
    <property type="entry name" value="Ribonuclease T2-like"/>
    <property type="match status" value="1"/>
</dbReference>